<feature type="compositionally biased region" description="Basic and acidic residues" evidence="1">
    <location>
        <begin position="70"/>
        <end position="82"/>
    </location>
</feature>
<feature type="region of interest" description="Disordered" evidence="1">
    <location>
        <begin position="1"/>
        <end position="47"/>
    </location>
</feature>
<evidence type="ECO:0000256" key="1">
    <source>
        <dbReference type="SAM" id="MobiDB-lite"/>
    </source>
</evidence>
<feature type="compositionally biased region" description="Basic and acidic residues" evidence="1">
    <location>
        <begin position="126"/>
        <end position="140"/>
    </location>
</feature>
<dbReference type="AlphaFoldDB" id="A0AAC9MYW0"/>
<feature type="compositionally biased region" description="Polar residues" evidence="1">
    <location>
        <begin position="1"/>
        <end position="13"/>
    </location>
</feature>
<name>A0AAC9MYW0_9PSEU</name>
<sequence length="257" mass="27993">MGTHTSNRWSGSNAGIHGNDHEYRLRRSRNRSIPPESRCTRVESTEYSTSVIAGAQTRAAWAISPWPDASRSDRPSSEDRQPSPHTATSLQRGEPNRHTDGPTEVDVRHTVGSRIGPDPRYSRHPRQAEPRHGGRGDDTSIRPFAEVVDAIGALGKPFDDRLQSGRHPANYCPIIGLYLHASDLGQFSSTPPSSASRPPNPPSAASGFRVTHAFGLRASPPLYRFACPRALLFARGSRRIEHPGAFGAPAGRSEGWA</sequence>
<evidence type="ECO:0000313" key="3">
    <source>
        <dbReference type="Proteomes" id="UP000095210"/>
    </source>
</evidence>
<dbReference type="EMBL" id="CP014859">
    <property type="protein sequence ID" value="AOS64783.1"/>
    <property type="molecule type" value="Genomic_DNA"/>
</dbReference>
<proteinExistence type="predicted"/>
<feature type="compositionally biased region" description="Basic and acidic residues" evidence="1">
    <location>
        <begin position="94"/>
        <end position="109"/>
    </location>
</feature>
<evidence type="ECO:0000313" key="2">
    <source>
        <dbReference type="EMBL" id="AOS64783.1"/>
    </source>
</evidence>
<dbReference type="KEGG" id="ahm:TL08_19960"/>
<protein>
    <submittedName>
        <fullName evidence="2">Uncharacterized protein</fullName>
    </submittedName>
</protein>
<dbReference type="Proteomes" id="UP000095210">
    <property type="component" value="Chromosome"/>
</dbReference>
<reference evidence="3" key="1">
    <citation type="submission" date="2016-03" db="EMBL/GenBank/DDBJ databases">
        <title>Complete genome sequence of the type strain Actinoalloteichus hymeniacidonis DSM 45092.</title>
        <authorList>
            <person name="Schaffert L."/>
            <person name="Albersmeier A."/>
            <person name="Winkler A."/>
            <person name="Kalinowski J."/>
            <person name="Zotchev S."/>
            <person name="Ruckert C."/>
        </authorList>
    </citation>
    <scope>NUCLEOTIDE SEQUENCE [LARGE SCALE GENOMIC DNA]</scope>
    <source>
        <strain evidence="3">HPA177(T) (DSM 45092(T))</strain>
    </source>
</reference>
<feature type="region of interest" description="Disordered" evidence="1">
    <location>
        <begin position="63"/>
        <end position="141"/>
    </location>
</feature>
<gene>
    <name evidence="2" type="ORF">TL08_19960</name>
</gene>
<accession>A0AAC9MYW0</accession>
<keyword evidence="3" id="KW-1185">Reference proteome</keyword>
<organism evidence="2 3">
    <name type="scientific">Actinoalloteichus hymeniacidonis</name>
    <dbReference type="NCBI Taxonomy" id="340345"/>
    <lineage>
        <taxon>Bacteria</taxon>
        <taxon>Bacillati</taxon>
        <taxon>Actinomycetota</taxon>
        <taxon>Actinomycetes</taxon>
        <taxon>Pseudonocardiales</taxon>
        <taxon>Pseudonocardiaceae</taxon>
        <taxon>Actinoalloteichus</taxon>
    </lineage>
</organism>